<dbReference type="InterPro" id="IPR014238">
    <property type="entry name" value="Spore_YlmC/YmxH"/>
</dbReference>
<organism evidence="2 3">
    <name type="scientific">Paenalkalicoccus suaedae</name>
    <dbReference type="NCBI Taxonomy" id="2592382"/>
    <lineage>
        <taxon>Bacteria</taxon>
        <taxon>Bacillati</taxon>
        <taxon>Bacillota</taxon>
        <taxon>Bacilli</taxon>
        <taxon>Bacillales</taxon>
        <taxon>Bacillaceae</taxon>
        <taxon>Paenalkalicoccus</taxon>
    </lineage>
</organism>
<dbReference type="SUPFAM" id="SSF50346">
    <property type="entry name" value="PRC-barrel domain"/>
    <property type="match status" value="1"/>
</dbReference>
<accession>A0A859FFQ4</accession>
<dbReference type="AlphaFoldDB" id="A0A859FFQ4"/>
<gene>
    <name evidence="2" type="ORF">FLK61_33000</name>
</gene>
<reference evidence="3" key="1">
    <citation type="submission" date="2019-07" db="EMBL/GenBank/DDBJ databases">
        <title>Bacillus alkalisoli sp. nov. isolated from saline soil.</title>
        <authorList>
            <person name="Sun J.-Q."/>
            <person name="Xu L."/>
        </authorList>
    </citation>
    <scope>NUCLEOTIDE SEQUENCE [LARGE SCALE GENOMIC DNA]</scope>
    <source>
        <strain evidence="3">M4U3P1</strain>
    </source>
</reference>
<dbReference type="Proteomes" id="UP000318138">
    <property type="component" value="Chromosome"/>
</dbReference>
<dbReference type="PANTHER" id="PTHR40061:SF1">
    <property type="entry name" value="SPORULATION PROTEIN YLMC-RELATED"/>
    <property type="match status" value="1"/>
</dbReference>
<sequence length="84" mass="9142">MITMTELATKEVVNVSTGKLLGHVVDLDVDLDKGLVQAIIIGQGRVRSLFNKEAELFIPWVQIKKIGQDVILVQIAEAASIGKD</sequence>
<dbReference type="InterPro" id="IPR011033">
    <property type="entry name" value="PRC_barrel-like_sf"/>
</dbReference>
<protein>
    <submittedName>
        <fullName evidence="2">YlmC/YmxH family sporulation protein</fullName>
    </submittedName>
</protein>
<name>A0A859FFQ4_9BACI</name>
<dbReference type="EMBL" id="CP041372">
    <property type="protein sequence ID" value="QKS71512.1"/>
    <property type="molecule type" value="Genomic_DNA"/>
</dbReference>
<feature type="domain" description="PRC-barrel" evidence="1">
    <location>
        <begin position="4"/>
        <end position="77"/>
    </location>
</feature>
<evidence type="ECO:0000259" key="1">
    <source>
        <dbReference type="Pfam" id="PF05239"/>
    </source>
</evidence>
<dbReference type="NCBIfam" id="TIGR02888">
    <property type="entry name" value="spore_YlmC_YmxH"/>
    <property type="match status" value="1"/>
</dbReference>
<dbReference type="Pfam" id="PF05239">
    <property type="entry name" value="PRC"/>
    <property type="match status" value="1"/>
</dbReference>
<evidence type="ECO:0000313" key="2">
    <source>
        <dbReference type="EMBL" id="QKS71512.1"/>
    </source>
</evidence>
<dbReference type="RefSeq" id="WP_176009547.1">
    <property type="nucleotide sequence ID" value="NZ_CP041372.2"/>
</dbReference>
<dbReference type="InterPro" id="IPR027275">
    <property type="entry name" value="PRC-brl_dom"/>
</dbReference>
<dbReference type="KEGG" id="psua:FLK61_33000"/>
<keyword evidence="3" id="KW-1185">Reference proteome</keyword>
<dbReference type="Gene3D" id="2.30.30.240">
    <property type="entry name" value="PRC-barrel domain"/>
    <property type="match status" value="1"/>
</dbReference>
<evidence type="ECO:0000313" key="3">
    <source>
        <dbReference type="Proteomes" id="UP000318138"/>
    </source>
</evidence>
<dbReference type="PANTHER" id="PTHR40061">
    <property type="entry name" value="SPORULATION PROTEIN YLMC-RELATED"/>
    <property type="match status" value="1"/>
</dbReference>
<proteinExistence type="predicted"/>